<sequence>MFSRGHSSSLMNMQKSHCRAMNLPRRPIAISAHLSVRIRAFYEQMAAGGRASASQHRHQARSPATEQSGCAYRRYHSSFLQLHDPGTLPDLPFVSFLTIKSRANSSGAENATDIRPL</sequence>
<reference evidence="2" key="1">
    <citation type="submission" date="2020-01" db="EMBL/GenBank/DDBJ databases">
        <authorList>
            <consortium name="DOE Joint Genome Institute"/>
            <person name="Haridas S."/>
            <person name="Albert R."/>
            <person name="Binder M."/>
            <person name="Bloem J."/>
            <person name="Labutti K."/>
            <person name="Salamov A."/>
            <person name="Andreopoulos B."/>
            <person name="Baker S.E."/>
            <person name="Barry K."/>
            <person name="Bills G."/>
            <person name="Bluhm B.H."/>
            <person name="Cannon C."/>
            <person name="Castanera R."/>
            <person name="Culley D.E."/>
            <person name="Daum C."/>
            <person name="Ezra D."/>
            <person name="Gonzalez J.B."/>
            <person name="Henrissat B."/>
            <person name="Kuo A."/>
            <person name="Liang C."/>
            <person name="Lipzen A."/>
            <person name="Lutzoni F."/>
            <person name="Magnuson J."/>
            <person name="Mondo S."/>
            <person name="Nolan M."/>
            <person name="Ohm R."/>
            <person name="Pangilinan J."/>
            <person name="Park H.-J."/>
            <person name="Ramirez L."/>
            <person name="Alfaro M."/>
            <person name="Sun H."/>
            <person name="Tritt A."/>
            <person name="Yoshinaga Y."/>
            <person name="Zwiers L.-H."/>
            <person name="Turgeon B.G."/>
            <person name="Goodwin S.B."/>
            <person name="Spatafora J.W."/>
            <person name="Crous P.W."/>
            <person name="Grigoriev I.V."/>
        </authorList>
    </citation>
    <scope>NUCLEOTIDE SEQUENCE</scope>
    <source>
        <strain evidence="2">P77</strain>
    </source>
</reference>
<evidence type="ECO:0000256" key="1">
    <source>
        <dbReference type="SAM" id="MobiDB-lite"/>
    </source>
</evidence>
<proteinExistence type="predicted"/>
<evidence type="ECO:0000313" key="3">
    <source>
        <dbReference type="Proteomes" id="UP000800040"/>
    </source>
</evidence>
<dbReference type="OrthoDB" id="5985073at2759"/>
<organism evidence="2 3">
    <name type="scientific">Decorospora gaudefroyi</name>
    <dbReference type="NCBI Taxonomy" id="184978"/>
    <lineage>
        <taxon>Eukaryota</taxon>
        <taxon>Fungi</taxon>
        <taxon>Dikarya</taxon>
        <taxon>Ascomycota</taxon>
        <taxon>Pezizomycotina</taxon>
        <taxon>Dothideomycetes</taxon>
        <taxon>Pleosporomycetidae</taxon>
        <taxon>Pleosporales</taxon>
        <taxon>Pleosporineae</taxon>
        <taxon>Pleosporaceae</taxon>
        <taxon>Decorospora</taxon>
    </lineage>
</organism>
<dbReference type="AlphaFoldDB" id="A0A6A5KQZ2"/>
<protein>
    <submittedName>
        <fullName evidence="2">Uncharacterized protein</fullName>
    </submittedName>
</protein>
<accession>A0A6A5KQZ2</accession>
<evidence type="ECO:0000313" key="2">
    <source>
        <dbReference type="EMBL" id="KAF1837681.1"/>
    </source>
</evidence>
<gene>
    <name evidence="2" type="ORF">BDW02DRAFT_595347</name>
</gene>
<dbReference type="EMBL" id="ML975259">
    <property type="protein sequence ID" value="KAF1837681.1"/>
    <property type="molecule type" value="Genomic_DNA"/>
</dbReference>
<keyword evidence="3" id="KW-1185">Reference proteome</keyword>
<dbReference type="Proteomes" id="UP000800040">
    <property type="component" value="Unassembled WGS sequence"/>
</dbReference>
<feature type="region of interest" description="Disordered" evidence="1">
    <location>
        <begin position="48"/>
        <end position="68"/>
    </location>
</feature>
<name>A0A6A5KQZ2_9PLEO</name>